<feature type="region of interest" description="Disordered" evidence="1">
    <location>
        <begin position="1"/>
        <end position="33"/>
    </location>
</feature>
<evidence type="ECO:0000313" key="2">
    <source>
        <dbReference type="EMBL" id="VEL35805.1"/>
    </source>
</evidence>
<keyword evidence="3" id="KW-1185">Reference proteome</keyword>
<evidence type="ECO:0000256" key="1">
    <source>
        <dbReference type="SAM" id="MobiDB-lite"/>
    </source>
</evidence>
<feature type="compositionally biased region" description="Basic and acidic residues" evidence="1">
    <location>
        <begin position="61"/>
        <end position="74"/>
    </location>
</feature>
<dbReference type="Proteomes" id="UP000784294">
    <property type="component" value="Unassembled WGS sequence"/>
</dbReference>
<proteinExistence type="predicted"/>
<protein>
    <submittedName>
        <fullName evidence="2">Uncharacterized protein</fullName>
    </submittedName>
</protein>
<name>A0A3S5AFL9_9PLAT</name>
<sequence length="110" mass="11785">MVYSSPLGQTNTSPSATCRGDAVSPANHTNSSRLGDCNCNCNCLAPAGNYVIGKLTTGLVRKADEAKSPEERSDQTATIPPAQDRKNGGECAERCWTMHKATRTDRHTCK</sequence>
<dbReference type="AlphaFoldDB" id="A0A3S5AFL9"/>
<gene>
    <name evidence="2" type="ORF">PXEA_LOCUS29245</name>
</gene>
<reference evidence="2" key="1">
    <citation type="submission" date="2018-11" db="EMBL/GenBank/DDBJ databases">
        <authorList>
            <consortium name="Pathogen Informatics"/>
        </authorList>
    </citation>
    <scope>NUCLEOTIDE SEQUENCE</scope>
</reference>
<dbReference type="EMBL" id="CAAALY010250731">
    <property type="protein sequence ID" value="VEL35805.1"/>
    <property type="molecule type" value="Genomic_DNA"/>
</dbReference>
<comment type="caution">
    <text evidence="2">The sequence shown here is derived from an EMBL/GenBank/DDBJ whole genome shotgun (WGS) entry which is preliminary data.</text>
</comment>
<accession>A0A3S5AFL9</accession>
<feature type="compositionally biased region" description="Polar residues" evidence="1">
    <location>
        <begin position="1"/>
        <end position="16"/>
    </location>
</feature>
<feature type="region of interest" description="Disordered" evidence="1">
    <location>
        <begin position="61"/>
        <end position="89"/>
    </location>
</feature>
<evidence type="ECO:0000313" key="3">
    <source>
        <dbReference type="Proteomes" id="UP000784294"/>
    </source>
</evidence>
<organism evidence="2 3">
    <name type="scientific">Protopolystoma xenopodis</name>
    <dbReference type="NCBI Taxonomy" id="117903"/>
    <lineage>
        <taxon>Eukaryota</taxon>
        <taxon>Metazoa</taxon>
        <taxon>Spiralia</taxon>
        <taxon>Lophotrochozoa</taxon>
        <taxon>Platyhelminthes</taxon>
        <taxon>Monogenea</taxon>
        <taxon>Polyopisthocotylea</taxon>
        <taxon>Polystomatidea</taxon>
        <taxon>Polystomatidae</taxon>
        <taxon>Protopolystoma</taxon>
    </lineage>
</organism>